<organism evidence="2 3">
    <name type="scientific">Popillia japonica</name>
    <name type="common">Japanese beetle</name>
    <dbReference type="NCBI Taxonomy" id="7064"/>
    <lineage>
        <taxon>Eukaryota</taxon>
        <taxon>Metazoa</taxon>
        <taxon>Ecdysozoa</taxon>
        <taxon>Arthropoda</taxon>
        <taxon>Hexapoda</taxon>
        <taxon>Insecta</taxon>
        <taxon>Pterygota</taxon>
        <taxon>Neoptera</taxon>
        <taxon>Endopterygota</taxon>
        <taxon>Coleoptera</taxon>
        <taxon>Polyphaga</taxon>
        <taxon>Scarabaeiformia</taxon>
        <taxon>Scarabaeidae</taxon>
        <taxon>Rutelinae</taxon>
        <taxon>Popillia</taxon>
    </lineage>
</organism>
<proteinExistence type="predicted"/>
<keyword evidence="3" id="KW-1185">Reference proteome</keyword>
<sequence>MQASAFGFKRGTRTRSNARRGLQCRRVHSDLKGEKYNNAHTKNGYVEKRKSKEMTLAKRKLRNDRIKFVGAVGSRGVRVKTEISRYGRERLS</sequence>
<evidence type="ECO:0000256" key="1">
    <source>
        <dbReference type="SAM" id="MobiDB-lite"/>
    </source>
</evidence>
<feature type="region of interest" description="Disordered" evidence="1">
    <location>
        <begin position="1"/>
        <end position="20"/>
    </location>
</feature>
<accession>A0AAW1MJS5</accession>
<comment type="caution">
    <text evidence="2">The sequence shown here is derived from an EMBL/GenBank/DDBJ whole genome shotgun (WGS) entry which is preliminary data.</text>
</comment>
<name>A0AAW1MJS5_POPJA</name>
<protein>
    <submittedName>
        <fullName evidence="2">Uncharacterized protein</fullName>
    </submittedName>
</protein>
<reference evidence="2 3" key="1">
    <citation type="journal article" date="2024" name="BMC Genomics">
        <title>De novo assembly and annotation of Popillia japonica's genome with initial clues to its potential as an invasive pest.</title>
        <authorList>
            <person name="Cucini C."/>
            <person name="Boschi S."/>
            <person name="Funari R."/>
            <person name="Cardaioli E."/>
            <person name="Iannotti N."/>
            <person name="Marturano G."/>
            <person name="Paoli F."/>
            <person name="Bruttini M."/>
            <person name="Carapelli A."/>
            <person name="Frati F."/>
            <person name="Nardi F."/>
        </authorList>
    </citation>
    <scope>NUCLEOTIDE SEQUENCE [LARGE SCALE GENOMIC DNA]</scope>
    <source>
        <strain evidence="2">DMR45628</strain>
    </source>
</reference>
<evidence type="ECO:0000313" key="3">
    <source>
        <dbReference type="Proteomes" id="UP001458880"/>
    </source>
</evidence>
<feature type="compositionally biased region" description="Basic residues" evidence="1">
    <location>
        <begin position="10"/>
        <end position="20"/>
    </location>
</feature>
<dbReference type="AlphaFoldDB" id="A0AAW1MJS5"/>
<evidence type="ECO:0000313" key="2">
    <source>
        <dbReference type="EMBL" id="KAK9746635.1"/>
    </source>
</evidence>
<dbReference type="EMBL" id="JASPKY010000038">
    <property type="protein sequence ID" value="KAK9746635.1"/>
    <property type="molecule type" value="Genomic_DNA"/>
</dbReference>
<dbReference type="Proteomes" id="UP001458880">
    <property type="component" value="Unassembled WGS sequence"/>
</dbReference>
<gene>
    <name evidence="2" type="ORF">QE152_g5998</name>
</gene>